<dbReference type="Gene3D" id="3.40.50.2300">
    <property type="match status" value="2"/>
</dbReference>
<dbReference type="CDD" id="cd06267">
    <property type="entry name" value="PBP1_LacI_sugar_binding-like"/>
    <property type="match status" value="1"/>
</dbReference>
<dbReference type="PANTHER" id="PTHR30146">
    <property type="entry name" value="LACI-RELATED TRANSCRIPTIONAL REPRESSOR"/>
    <property type="match status" value="1"/>
</dbReference>
<keyword evidence="2 5" id="KW-0238">DNA-binding</keyword>
<dbReference type="SUPFAM" id="SSF53822">
    <property type="entry name" value="Periplasmic binding protein-like I"/>
    <property type="match status" value="1"/>
</dbReference>
<dbReference type="PROSITE" id="PS00356">
    <property type="entry name" value="HTH_LACI_1"/>
    <property type="match status" value="1"/>
</dbReference>
<dbReference type="PANTHER" id="PTHR30146:SF154">
    <property type="entry name" value="TRANSCRIPTION REGULATOR, MEMBER OF GALR FAMILY"/>
    <property type="match status" value="1"/>
</dbReference>
<dbReference type="GO" id="GO:0003677">
    <property type="term" value="F:DNA binding"/>
    <property type="evidence" value="ECO:0007669"/>
    <property type="project" value="UniProtKB-KW"/>
</dbReference>
<accession>A0ABZ1BWZ2</accession>
<dbReference type="InterPro" id="IPR001761">
    <property type="entry name" value="Peripla_BP/Lac1_sug-bd_dom"/>
</dbReference>
<evidence type="ECO:0000256" key="3">
    <source>
        <dbReference type="ARBA" id="ARBA00023163"/>
    </source>
</evidence>
<dbReference type="EMBL" id="CP141615">
    <property type="protein sequence ID" value="WRP17321.1"/>
    <property type="molecule type" value="Genomic_DNA"/>
</dbReference>
<keyword evidence="3" id="KW-0804">Transcription</keyword>
<feature type="domain" description="HTH lacI-type" evidence="4">
    <location>
        <begin position="11"/>
        <end position="65"/>
    </location>
</feature>
<dbReference type="SUPFAM" id="SSF47413">
    <property type="entry name" value="lambda repressor-like DNA-binding domains"/>
    <property type="match status" value="1"/>
</dbReference>
<dbReference type="Gene3D" id="1.10.260.40">
    <property type="entry name" value="lambda repressor-like DNA-binding domains"/>
    <property type="match status" value="1"/>
</dbReference>
<protein>
    <submittedName>
        <fullName evidence="5">LacI family DNA-binding transcriptional regulator</fullName>
    </submittedName>
</protein>
<gene>
    <name evidence="5" type="ORF">U7230_14765</name>
</gene>
<evidence type="ECO:0000313" key="5">
    <source>
        <dbReference type="EMBL" id="WRP17321.1"/>
    </source>
</evidence>
<dbReference type="SMART" id="SM00354">
    <property type="entry name" value="HTH_LACI"/>
    <property type="match status" value="1"/>
</dbReference>
<dbReference type="CDD" id="cd01392">
    <property type="entry name" value="HTH_LacI"/>
    <property type="match status" value="1"/>
</dbReference>
<dbReference type="RefSeq" id="WP_324716592.1">
    <property type="nucleotide sequence ID" value="NZ_CP141615.1"/>
</dbReference>
<evidence type="ECO:0000313" key="6">
    <source>
        <dbReference type="Proteomes" id="UP001332192"/>
    </source>
</evidence>
<dbReference type="Pfam" id="PF00532">
    <property type="entry name" value="Peripla_BP_1"/>
    <property type="match status" value="1"/>
</dbReference>
<sequence length="341" mass="37196">MPEKARVVRPITLRDIAREAGVSINTASRALTGKPDVSDKTRRLVQAVADRLDYRPNQLARGLRQRKTATIGVVVADLANPFFAEVAEGIERTAAGEGYSIIVANTEENEERERRAVHTLVERQVDGILIAPTQSSDASIRYLLQRRIPVVLLARFFEHLQVPAVINDDREGARLAVRHLIQRGHRDILYLNGPPYNSSARLRLSGYQDALQEAGIPFRSSLVISTDARAAGGYAAIQQALAAGLPFTAVFCFSDYVSFGAIRALRQARLGIPKDVAVMGYDDIDLAGLVEPALSTVHIAKTRLGQVAARMLMGMMEPSGKQAERVGVTVLAPQLVIRESA</sequence>
<dbReference type="InterPro" id="IPR028082">
    <property type="entry name" value="Peripla_BP_I"/>
</dbReference>
<dbReference type="InterPro" id="IPR000843">
    <property type="entry name" value="HTH_LacI"/>
</dbReference>
<name>A0ABZ1BWZ2_9FIRM</name>
<dbReference type="PROSITE" id="PS50932">
    <property type="entry name" value="HTH_LACI_2"/>
    <property type="match status" value="1"/>
</dbReference>
<dbReference type="Pfam" id="PF00356">
    <property type="entry name" value="LacI"/>
    <property type="match status" value="1"/>
</dbReference>
<dbReference type="InterPro" id="IPR010982">
    <property type="entry name" value="Lambda_DNA-bd_dom_sf"/>
</dbReference>
<proteinExistence type="predicted"/>
<evidence type="ECO:0000256" key="1">
    <source>
        <dbReference type="ARBA" id="ARBA00023015"/>
    </source>
</evidence>
<keyword evidence="6" id="KW-1185">Reference proteome</keyword>
<keyword evidence="1" id="KW-0805">Transcription regulation</keyword>
<evidence type="ECO:0000259" key="4">
    <source>
        <dbReference type="PROSITE" id="PS50932"/>
    </source>
</evidence>
<organism evidence="5 6">
    <name type="scientific">Carboxydichorda subterranea</name>
    <dbReference type="NCBI Taxonomy" id="3109565"/>
    <lineage>
        <taxon>Bacteria</taxon>
        <taxon>Bacillati</taxon>
        <taxon>Bacillota</taxon>
        <taxon>Limnochordia</taxon>
        <taxon>Limnochordales</taxon>
        <taxon>Geochordaceae</taxon>
        <taxon>Carboxydichorda</taxon>
    </lineage>
</organism>
<reference evidence="5 6" key="1">
    <citation type="journal article" date="2024" name="Front. Microbiol.">
        <title>Novel thermophilic genera Geochorda gen. nov. and Carboxydochorda gen. nov. from the deep terrestrial subsurface reveal the ecophysiological diversity in the class Limnochordia.</title>
        <authorList>
            <person name="Karnachuk O.V."/>
            <person name="Lukina A.P."/>
            <person name="Avakyan M.R."/>
            <person name="Kadnikov V.V."/>
            <person name="Begmatov S."/>
            <person name="Beletsky A.V."/>
            <person name="Vlasova K.G."/>
            <person name="Novikov A.A."/>
            <person name="Shcherbakova V.A."/>
            <person name="Mardanov A.V."/>
            <person name="Ravin N.V."/>
        </authorList>
    </citation>
    <scope>NUCLEOTIDE SEQUENCE [LARGE SCALE GENOMIC DNA]</scope>
    <source>
        <strain evidence="5 6">L945</strain>
    </source>
</reference>
<dbReference type="Proteomes" id="UP001332192">
    <property type="component" value="Chromosome"/>
</dbReference>
<evidence type="ECO:0000256" key="2">
    <source>
        <dbReference type="ARBA" id="ARBA00023125"/>
    </source>
</evidence>